<comment type="caution">
    <text evidence="1">The sequence shown here is derived from an EMBL/GenBank/DDBJ whole genome shotgun (WGS) entry which is preliminary data.</text>
</comment>
<dbReference type="Proteomes" id="UP001163828">
    <property type="component" value="Unassembled WGS sequence"/>
</dbReference>
<accession>A0ABQ8QR56</accession>
<gene>
    <name evidence="1" type="ORF">F5050DRAFT_240536</name>
</gene>
<proteinExistence type="predicted"/>
<evidence type="ECO:0000313" key="2">
    <source>
        <dbReference type="Proteomes" id="UP001163828"/>
    </source>
</evidence>
<name>A0ABQ8QR56_9AGAR</name>
<organism evidence="1 2">
    <name type="scientific">Lentinula boryana</name>
    <dbReference type="NCBI Taxonomy" id="40481"/>
    <lineage>
        <taxon>Eukaryota</taxon>
        <taxon>Fungi</taxon>
        <taxon>Dikarya</taxon>
        <taxon>Basidiomycota</taxon>
        <taxon>Agaricomycotina</taxon>
        <taxon>Agaricomycetes</taxon>
        <taxon>Agaricomycetidae</taxon>
        <taxon>Agaricales</taxon>
        <taxon>Marasmiineae</taxon>
        <taxon>Omphalotaceae</taxon>
        <taxon>Lentinula</taxon>
    </lineage>
</organism>
<sequence>MTLSFPSRSLPTLTLIFGLLLLLLPSTFSFSFSFFYLLRSSGYVDNPEQVQSWIRARMDKRDNKTCAFYDVTVGAFHSCFGRTSELELELDLGPWTWNDFDEFFETVNQCLVLSVSVSCGAL</sequence>
<evidence type="ECO:0000313" key="1">
    <source>
        <dbReference type="EMBL" id="KAJ4000932.1"/>
    </source>
</evidence>
<reference evidence="1" key="1">
    <citation type="submission" date="2022-08" db="EMBL/GenBank/DDBJ databases">
        <authorList>
            <consortium name="DOE Joint Genome Institute"/>
            <person name="Min B."/>
            <person name="Riley R."/>
            <person name="Sierra-Patev S."/>
            <person name="Naranjo-Ortiz M."/>
            <person name="Looney B."/>
            <person name="Konkel Z."/>
            <person name="Slot J.C."/>
            <person name="Sakamoto Y."/>
            <person name="Steenwyk J.L."/>
            <person name="Rokas A."/>
            <person name="Carro J."/>
            <person name="Camarero S."/>
            <person name="Ferreira P."/>
            <person name="Molpeceres G."/>
            <person name="Ruiz-Duenas F.J."/>
            <person name="Serrano A."/>
            <person name="Henrissat B."/>
            <person name="Drula E."/>
            <person name="Hughes K.W."/>
            <person name="Mata J.L."/>
            <person name="Ishikawa N.K."/>
            <person name="Vargas-Isla R."/>
            <person name="Ushijima S."/>
            <person name="Smith C.A."/>
            <person name="Ahrendt S."/>
            <person name="Andreopoulos W."/>
            <person name="He G."/>
            <person name="Labutti K."/>
            <person name="Lipzen A."/>
            <person name="Ng V."/>
            <person name="Sandor L."/>
            <person name="Barry K."/>
            <person name="Martinez A.T."/>
            <person name="Xiao Y."/>
            <person name="Gibbons J.G."/>
            <person name="Terashima K."/>
            <person name="Hibbett D.S."/>
            <person name="Grigoriev I.V."/>
        </authorList>
    </citation>
    <scope>NUCLEOTIDE SEQUENCE</scope>
    <source>
        <strain evidence="1">TFB10827</strain>
    </source>
</reference>
<dbReference type="EMBL" id="MU790515">
    <property type="protein sequence ID" value="KAJ4000932.1"/>
    <property type="molecule type" value="Genomic_DNA"/>
</dbReference>
<protein>
    <submittedName>
        <fullName evidence="1">Uncharacterized protein</fullName>
    </submittedName>
</protein>
<keyword evidence="2" id="KW-1185">Reference proteome</keyword>